<dbReference type="PROSITE" id="PS00028">
    <property type="entry name" value="ZINC_FINGER_C2H2_1"/>
    <property type="match status" value="1"/>
</dbReference>
<comment type="caution">
    <text evidence="3">The sequence shown here is derived from an EMBL/GenBank/DDBJ whole genome shotgun (WGS) entry which is preliminary data.</text>
</comment>
<evidence type="ECO:0000259" key="2">
    <source>
        <dbReference type="PROSITE" id="PS50157"/>
    </source>
</evidence>
<keyword evidence="1" id="KW-0479">Metal-binding</keyword>
<dbReference type="EMBL" id="JANVFS010000016">
    <property type="protein sequence ID" value="KAJ4479517.1"/>
    <property type="molecule type" value="Genomic_DNA"/>
</dbReference>
<evidence type="ECO:0000313" key="4">
    <source>
        <dbReference type="Proteomes" id="UP001150238"/>
    </source>
</evidence>
<protein>
    <recommendedName>
        <fullName evidence="2">C2H2-type domain-containing protein</fullName>
    </recommendedName>
</protein>
<keyword evidence="1" id="KW-0862">Zinc</keyword>
<name>A0A9W9AC67_9AGAR</name>
<reference evidence="3" key="1">
    <citation type="submission" date="2022-08" db="EMBL/GenBank/DDBJ databases">
        <authorList>
            <consortium name="DOE Joint Genome Institute"/>
            <person name="Min B."/>
            <person name="Riley R."/>
            <person name="Sierra-Patev S."/>
            <person name="Naranjo-Ortiz M."/>
            <person name="Looney B."/>
            <person name="Konkel Z."/>
            <person name="Slot J.C."/>
            <person name="Sakamoto Y."/>
            <person name="Steenwyk J.L."/>
            <person name="Rokas A."/>
            <person name="Carro J."/>
            <person name="Camarero S."/>
            <person name="Ferreira P."/>
            <person name="Molpeceres G."/>
            <person name="Ruiz-Duenas F.J."/>
            <person name="Serrano A."/>
            <person name="Henrissat B."/>
            <person name="Drula E."/>
            <person name="Hughes K.W."/>
            <person name="Mata J.L."/>
            <person name="Ishikawa N.K."/>
            <person name="Vargas-Isla R."/>
            <person name="Ushijima S."/>
            <person name="Smith C.A."/>
            <person name="Ahrendt S."/>
            <person name="Andreopoulos W."/>
            <person name="He G."/>
            <person name="Labutti K."/>
            <person name="Lipzen A."/>
            <person name="Ng V."/>
            <person name="Sandor L."/>
            <person name="Barry K."/>
            <person name="Martinez A.T."/>
            <person name="Xiao Y."/>
            <person name="Gibbons J.G."/>
            <person name="Terashima K."/>
            <person name="Hibbett D.S."/>
            <person name="Grigoriev I.V."/>
        </authorList>
    </citation>
    <scope>NUCLEOTIDE SEQUENCE</scope>
    <source>
        <strain evidence="3">Sp2 HRB7682 ss15</strain>
    </source>
</reference>
<reference evidence="3" key="2">
    <citation type="journal article" date="2023" name="Proc. Natl. Acad. Sci. U.S.A.">
        <title>A global phylogenomic analysis of the shiitake genus Lentinula.</title>
        <authorList>
            <person name="Sierra-Patev S."/>
            <person name="Min B."/>
            <person name="Naranjo-Ortiz M."/>
            <person name="Looney B."/>
            <person name="Konkel Z."/>
            <person name="Slot J.C."/>
            <person name="Sakamoto Y."/>
            <person name="Steenwyk J.L."/>
            <person name="Rokas A."/>
            <person name="Carro J."/>
            <person name="Camarero S."/>
            <person name="Ferreira P."/>
            <person name="Molpeceres G."/>
            <person name="Ruiz-Duenas F.J."/>
            <person name="Serrano A."/>
            <person name="Henrissat B."/>
            <person name="Drula E."/>
            <person name="Hughes K.W."/>
            <person name="Mata J.L."/>
            <person name="Ishikawa N.K."/>
            <person name="Vargas-Isla R."/>
            <person name="Ushijima S."/>
            <person name="Smith C.A."/>
            <person name="Donoghue J."/>
            <person name="Ahrendt S."/>
            <person name="Andreopoulos W."/>
            <person name="He G."/>
            <person name="LaButti K."/>
            <person name="Lipzen A."/>
            <person name="Ng V."/>
            <person name="Riley R."/>
            <person name="Sandor L."/>
            <person name="Barry K."/>
            <person name="Martinez A.T."/>
            <person name="Xiao Y."/>
            <person name="Gibbons J.G."/>
            <person name="Terashima K."/>
            <person name="Grigoriev I.V."/>
            <person name="Hibbett D."/>
        </authorList>
    </citation>
    <scope>NUCLEOTIDE SEQUENCE</scope>
    <source>
        <strain evidence="3">Sp2 HRB7682 ss15</strain>
    </source>
</reference>
<evidence type="ECO:0000313" key="3">
    <source>
        <dbReference type="EMBL" id="KAJ4479517.1"/>
    </source>
</evidence>
<dbReference type="PROSITE" id="PS50157">
    <property type="entry name" value="ZINC_FINGER_C2H2_2"/>
    <property type="match status" value="1"/>
</dbReference>
<feature type="domain" description="C2H2-type" evidence="2">
    <location>
        <begin position="83"/>
        <end position="109"/>
    </location>
</feature>
<keyword evidence="1" id="KW-0863">Zinc-finger</keyword>
<organism evidence="3 4">
    <name type="scientific">Lentinula lateritia</name>
    <dbReference type="NCBI Taxonomy" id="40482"/>
    <lineage>
        <taxon>Eukaryota</taxon>
        <taxon>Fungi</taxon>
        <taxon>Dikarya</taxon>
        <taxon>Basidiomycota</taxon>
        <taxon>Agaricomycotina</taxon>
        <taxon>Agaricomycetes</taxon>
        <taxon>Agaricomycetidae</taxon>
        <taxon>Agaricales</taxon>
        <taxon>Marasmiineae</taxon>
        <taxon>Omphalotaceae</taxon>
        <taxon>Lentinula</taxon>
    </lineage>
</organism>
<gene>
    <name evidence="3" type="ORF">C8J55DRAFT_71225</name>
</gene>
<sequence length="109" mass="13223">MDEWYRRARHFNPGEKQDFERWFWSTPLPLPPLAPPILIKFEDSPNLNVFPCFYHGCPKQTDPYRSKQSRNNHFDSTHIGARFFCPKCDEEFRNKGSVRRHQIRFAHWD</sequence>
<dbReference type="AlphaFoldDB" id="A0A9W9AC67"/>
<dbReference type="GO" id="GO:0008270">
    <property type="term" value="F:zinc ion binding"/>
    <property type="evidence" value="ECO:0007669"/>
    <property type="project" value="UniProtKB-KW"/>
</dbReference>
<accession>A0A9W9AC67</accession>
<dbReference type="InterPro" id="IPR013087">
    <property type="entry name" value="Znf_C2H2_type"/>
</dbReference>
<dbReference type="Proteomes" id="UP001150238">
    <property type="component" value="Unassembled WGS sequence"/>
</dbReference>
<dbReference type="Gene3D" id="3.30.160.60">
    <property type="entry name" value="Classic Zinc Finger"/>
    <property type="match status" value="1"/>
</dbReference>
<proteinExistence type="predicted"/>
<evidence type="ECO:0000256" key="1">
    <source>
        <dbReference type="PROSITE-ProRule" id="PRU00042"/>
    </source>
</evidence>
<dbReference type="SMART" id="SM00355">
    <property type="entry name" value="ZnF_C2H2"/>
    <property type="match status" value="2"/>
</dbReference>